<keyword evidence="17" id="KW-1185">Reference proteome</keyword>
<comment type="caution">
    <text evidence="16">The sequence shown here is derived from an EMBL/GenBank/DDBJ whole genome shotgun (WGS) entry which is preliminary data.</text>
</comment>
<dbReference type="GO" id="GO:0005777">
    <property type="term" value="C:peroxisome"/>
    <property type="evidence" value="ECO:0007669"/>
    <property type="project" value="EnsemblFungi"/>
</dbReference>
<comment type="subunit">
    <text evidence="10">Component of centromeric nucleosomes, where DNA is wrapped around a histone octamer core. The octamer contains two molecules each of H2A, H2B, CSE4/CENPA and H4 assembled in one CSE4-H4 heterotetramer and two H2A-H2B heterodimers. Interacts with the inner kinetochore.</text>
</comment>
<evidence type="ECO:0000256" key="14">
    <source>
        <dbReference type="SAM" id="MobiDB-lite"/>
    </source>
</evidence>
<organism evidence="16 17">
    <name type="scientific">Pneumocystis carinii (strain B80)</name>
    <name type="common">Rat pneumocystis pneumonia agent</name>
    <name type="synonym">Pneumocystis carinii f. sp. carinii</name>
    <dbReference type="NCBI Taxonomy" id="1408658"/>
    <lineage>
        <taxon>Eukaryota</taxon>
        <taxon>Fungi</taxon>
        <taxon>Dikarya</taxon>
        <taxon>Ascomycota</taxon>
        <taxon>Taphrinomycotina</taxon>
        <taxon>Pneumocystomycetes</taxon>
        <taxon>Pneumocystaceae</taxon>
        <taxon>Pneumocystis</taxon>
    </lineage>
</organism>
<keyword evidence="6" id="KW-0539">Nucleus</keyword>
<dbReference type="GO" id="GO:0000776">
    <property type="term" value="C:kinetochore"/>
    <property type="evidence" value="ECO:0007669"/>
    <property type="project" value="EnsemblFungi"/>
</dbReference>
<keyword evidence="8" id="KW-0137">Centromere</keyword>
<dbReference type="CDD" id="cd22911">
    <property type="entry name" value="HFD_H3"/>
    <property type="match status" value="1"/>
</dbReference>
<gene>
    <name evidence="16" type="ORF">T552_00067</name>
</gene>
<dbReference type="GO" id="GO:0046982">
    <property type="term" value="F:protein heterodimerization activity"/>
    <property type="evidence" value="ECO:0007669"/>
    <property type="project" value="InterPro"/>
</dbReference>
<feature type="region of interest" description="Disordered" evidence="14">
    <location>
        <begin position="1"/>
        <end position="46"/>
    </location>
</feature>
<evidence type="ECO:0000256" key="3">
    <source>
        <dbReference type="ARBA" id="ARBA00010343"/>
    </source>
</evidence>
<evidence type="ECO:0000313" key="16">
    <source>
        <dbReference type="EMBL" id="KTW31423.1"/>
    </source>
</evidence>
<dbReference type="AlphaFoldDB" id="A0A0W4ZSS3"/>
<dbReference type="GO" id="GO:0034080">
    <property type="term" value="P:CENP-A containing chromatin assembly"/>
    <property type="evidence" value="ECO:0007669"/>
    <property type="project" value="EnsemblFungi"/>
</dbReference>
<evidence type="ECO:0000259" key="15">
    <source>
        <dbReference type="Pfam" id="PF00125"/>
    </source>
</evidence>
<evidence type="ECO:0000256" key="5">
    <source>
        <dbReference type="ARBA" id="ARBA00023125"/>
    </source>
</evidence>
<evidence type="ECO:0000256" key="7">
    <source>
        <dbReference type="ARBA" id="ARBA00023269"/>
    </source>
</evidence>
<dbReference type="GO" id="GO:0030543">
    <property type="term" value="P:2-micrometer plasmid partitioning"/>
    <property type="evidence" value="ECO:0007669"/>
    <property type="project" value="EnsemblFungi"/>
</dbReference>
<name>A0A0W4ZSS3_PNEC8</name>
<dbReference type="InterPro" id="IPR000164">
    <property type="entry name" value="Histone_H3/CENP-A"/>
</dbReference>
<dbReference type="GeneID" id="28934891"/>
<comment type="function">
    <text evidence="9">Histone H3-like nucleosomal protein that is specifically found in centromeric nucleosomes. Replaces conventional H3 in the nucleosome core of centromeric chromatin that serves as an assembly site for the inner kinetochore. Required for recruitment and assembly of kinetochore proteins, mitotic progression and chromosome segregation. May serve as an epigenetic mark that propagates centromere identity through replication and cell division.</text>
</comment>
<accession>A0A0W4ZSS3</accession>
<reference evidence="17" key="1">
    <citation type="journal article" date="2016" name="Nat. Commun.">
        <title>Genome analysis of three Pneumocystis species reveals adaptation mechanisms to life exclusively in mammalian hosts.</title>
        <authorList>
            <person name="Ma L."/>
            <person name="Chen Z."/>
            <person name="Huang D.W."/>
            <person name="Kutty G."/>
            <person name="Ishihara M."/>
            <person name="Wang H."/>
            <person name="Abouelleil A."/>
            <person name="Bishop L."/>
            <person name="Davey E."/>
            <person name="Deng R."/>
            <person name="Deng X."/>
            <person name="Fan L."/>
            <person name="Fantoni G."/>
            <person name="Fitzgerald M."/>
            <person name="Gogineni E."/>
            <person name="Goldberg J.M."/>
            <person name="Handley G."/>
            <person name="Hu X."/>
            <person name="Huber C."/>
            <person name="Jiao X."/>
            <person name="Jones K."/>
            <person name="Levin J.Z."/>
            <person name="Liu Y."/>
            <person name="Macdonald P."/>
            <person name="Melnikov A."/>
            <person name="Raley C."/>
            <person name="Sassi M."/>
            <person name="Sherman B.T."/>
            <person name="Song X."/>
            <person name="Sykes S."/>
            <person name="Tran B."/>
            <person name="Walsh L."/>
            <person name="Xia Y."/>
            <person name="Yang J."/>
            <person name="Young S."/>
            <person name="Zeng Q."/>
            <person name="Zheng X."/>
            <person name="Stephens R."/>
            <person name="Nusbaum C."/>
            <person name="Birren B.W."/>
            <person name="Azadi P."/>
            <person name="Lempicki R.A."/>
            <person name="Cuomo C.A."/>
            <person name="Kovacs J.A."/>
        </authorList>
    </citation>
    <scope>NUCLEOTIDE SEQUENCE [LARGE SCALE GENOMIC DNA]</scope>
    <source>
        <strain evidence="17">B80</strain>
    </source>
</reference>
<dbReference type="RefSeq" id="XP_018227539.1">
    <property type="nucleotide sequence ID" value="XM_018368689.1"/>
</dbReference>
<protein>
    <recommendedName>
        <fullName evidence="11">Histone H3-like centromeric protein CSE4</fullName>
    </recommendedName>
    <alternativeName>
        <fullName evidence="13">CENP-A homolog</fullName>
    </alternativeName>
    <alternativeName>
        <fullName evidence="12">CENPA homolog</fullName>
    </alternativeName>
</protein>
<keyword evidence="5" id="KW-0238">DNA-binding</keyword>
<dbReference type="GO" id="GO:0005634">
    <property type="term" value="C:nucleus"/>
    <property type="evidence" value="ECO:0007669"/>
    <property type="project" value="UniProtKB-SubCell"/>
</dbReference>
<dbReference type="SUPFAM" id="SSF47113">
    <property type="entry name" value="Histone-fold"/>
    <property type="match status" value="1"/>
</dbReference>
<dbReference type="InterPro" id="IPR009072">
    <property type="entry name" value="Histone-fold"/>
</dbReference>
<evidence type="ECO:0000256" key="9">
    <source>
        <dbReference type="ARBA" id="ARBA00043846"/>
    </source>
</evidence>
<feature type="domain" description="Core Histone H2A/H2B/H3" evidence="15">
    <location>
        <begin position="50"/>
        <end position="143"/>
    </location>
</feature>
<dbReference type="FunFam" id="1.10.20.10:FF:000087">
    <property type="entry name" value="Probable histone 3"/>
    <property type="match status" value="1"/>
</dbReference>
<proteinExistence type="inferred from homology"/>
<evidence type="ECO:0000256" key="2">
    <source>
        <dbReference type="ARBA" id="ARBA00004584"/>
    </source>
</evidence>
<comment type="similarity">
    <text evidence="3">Belongs to the histone H3 family.</text>
</comment>
<evidence type="ECO:0000256" key="12">
    <source>
        <dbReference type="ARBA" id="ARBA00044234"/>
    </source>
</evidence>
<dbReference type="EMBL" id="LFVZ01000001">
    <property type="protein sequence ID" value="KTW31423.1"/>
    <property type="molecule type" value="Genomic_DNA"/>
</dbReference>
<keyword evidence="4" id="KW-0158">Chromosome</keyword>
<dbReference type="OrthoDB" id="842664at2759"/>
<evidence type="ECO:0000256" key="13">
    <source>
        <dbReference type="ARBA" id="ARBA00044336"/>
    </source>
</evidence>
<keyword evidence="7" id="KW-0544">Nucleosome core</keyword>
<dbReference type="PRINTS" id="PR00622">
    <property type="entry name" value="HISTONEH3"/>
</dbReference>
<dbReference type="Pfam" id="PF00125">
    <property type="entry name" value="Histone"/>
    <property type="match status" value="1"/>
</dbReference>
<evidence type="ECO:0000256" key="8">
    <source>
        <dbReference type="ARBA" id="ARBA00023328"/>
    </source>
</evidence>
<dbReference type="GO" id="GO:0005729">
    <property type="term" value="C:2-micrometer circle DNA"/>
    <property type="evidence" value="ECO:0007669"/>
    <property type="project" value="EnsemblFungi"/>
</dbReference>
<dbReference type="SMART" id="SM00428">
    <property type="entry name" value="H3"/>
    <property type="match status" value="1"/>
</dbReference>
<dbReference type="GO" id="GO:0061644">
    <property type="term" value="P:protein localization to CENP-A containing chromatin"/>
    <property type="evidence" value="ECO:0007669"/>
    <property type="project" value="EnsemblFungi"/>
</dbReference>
<dbReference type="VEuPathDB" id="FungiDB:T552_00067"/>
<dbReference type="InterPro" id="IPR007125">
    <property type="entry name" value="H2A/H2B/H3"/>
</dbReference>
<evidence type="ECO:0000256" key="1">
    <source>
        <dbReference type="ARBA" id="ARBA00004123"/>
    </source>
</evidence>
<evidence type="ECO:0000256" key="10">
    <source>
        <dbReference type="ARBA" id="ARBA00044024"/>
    </source>
</evidence>
<evidence type="ECO:0000256" key="6">
    <source>
        <dbReference type="ARBA" id="ARBA00023242"/>
    </source>
</evidence>
<feature type="compositionally biased region" description="Basic residues" evidence="14">
    <location>
        <begin position="1"/>
        <end position="12"/>
    </location>
</feature>
<dbReference type="Proteomes" id="UP000054454">
    <property type="component" value="Unassembled WGS sequence"/>
</dbReference>
<evidence type="ECO:0000256" key="11">
    <source>
        <dbReference type="ARBA" id="ARBA00044180"/>
    </source>
</evidence>
<dbReference type="GO" id="GO:0000070">
    <property type="term" value="P:mitotic sister chromatid segregation"/>
    <property type="evidence" value="ECO:0007669"/>
    <property type="project" value="EnsemblFungi"/>
</dbReference>
<sequence>MARAKNTARKSAGRLSEGSTRTARKTLAGASGNIEPGDPIPRGKARRYRPGTVALKEIRKYQKSTDLLIRKLPFARVVRDIATDYVASFSTDFGLRWQSTAILCLQEATEAFLVHLFEDTNLCAIHAKRVTIMQKDIQLARRIRGGWGGLS</sequence>
<dbReference type="GO" id="GO:0043505">
    <property type="term" value="C:CENP-A containing nucleosome"/>
    <property type="evidence" value="ECO:0007669"/>
    <property type="project" value="EnsemblFungi"/>
</dbReference>
<dbReference type="Gene3D" id="1.10.20.10">
    <property type="entry name" value="Histone, subunit A"/>
    <property type="match status" value="1"/>
</dbReference>
<dbReference type="GO" id="GO:0019237">
    <property type="term" value="F:centromeric DNA binding"/>
    <property type="evidence" value="ECO:0007669"/>
    <property type="project" value="EnsemblFungi"/>
</dbReference>
<evidence type="ECO:0000313" key="17">
    <source>
        <dbReference type="Proteomes" id="UP000054454"/>
    </source>
</evidence>
<dbReference type="PANTHER" id="PTHR45810">
    <property type="entry name" value="HISTONE H3.2"/>
    <property type="match status" value="1"/>
</dbReference>
<evidence type="ECO:0000256" key="4">
    <source>
        <dbReference type="ARBA" id="ARBA00022454"/>
    </source>
</evidence>
<comment type="subcellular location">
    <subcellularLocation>
        <location evidence="2">Chromosome</location>
        <location evidence="2">Centromere</location>
    </subcellularLocation>
    <subcellularLocation>
        <location evidence="1">Nucleus</location>
    </subcellularLocation>
</comment>
<dbReference type="GO" id="GO:0030527">
    <property type="term" value="F:structural constituent of chromatin"/>
    <property type="evidence" value="ECO:0007669"/>
    <property type="project" value="InterPro"/>
</dbReference>